<comment type="subunit">
    <text evidence="11">DNA polymerase III contains a core (composed of alpha, epsilon and theta chains) that associates with a tau subunit. This core dimerizes to form the POLIII' complex. PolIII' associates with the gamma complex (composed of gamma, delta, delta', psi and chi chains) and with the beta chain to form the complete DNA polymerase III complex.</text>
</comment>
<keyword evidence="8 11" id="KW-0067">ATP-binding</keyword>
<comment type="similarity">
    <text evidence="1 11">Belongs to the DnaX/STICHEL family.</text>
</comment>
<reference evidence="15" key="2">
    <citation type="submission" date="2015-06" db="EMBL/GenBank/DDBJ databases">
        <title>Complete genome sequence of Spiroplasma eriocheiris TDA-040725-5 (DSM 21848).</title>
        <authorList>
            <person name="Lo W.-S."/>
            <person name="Kuo C.-H."/>
        </authorList>
    </citation>
    <scope>NUCLEOTIDE SEQUENCE [LARGE SCALE GENOMIC DNA]</scope>
    <source>
        <strain evidence="15">TDA-040725-5</strain>
    </source>
</reference>
<organism evidence="14 15">
    <name type="scientific">Spiroplasma eriocheiris</name>
    <dbReference type="NCBI Taxonomy" id="315358"/>
    <lineage>
        <taxon>Bacteria</taxon>
        <taxon>Bacillati</taxon>
        <taxon>Mycoplasmatota</taxon>
        <taxon>Mollicutes</taxon>
        <taxon>Entomoplasmatales</taxon>
        <taxon>Spiroplasmataceae</taxon>
        <taxon>Spiroplasma</taxon>
    </lineage>
</organism>
<keyword evidence="12" id="KW-0175">Coiled coil</keyword>
<dbReference type="GO" id="GO:0006261">
    <property type="term" value="P:DNA-templated DNA replication"/>
    <property type="evidence" value="ECO:0007669"/>
    <property type="project" value="TreeGrafter"/>
</dbReference>
<dbReference type="InterPro" id="IPR050238">
    <property type="entry name" value="DNA_Rep/Repair_Clamp_Loader"/>
</dbReference>
<dbReference type="GO" id="GO:0003677">
    <property type="term" value="F:DNA binding"/>
    <property type="evidence" value="ECO:0007669"/>
    <property type="project" value="InterPro"/>
</dbReference>
<evidence type="ECO:0000256" key="9">
    <source>
        <dbReference type="ARBA" id="ARBA00022932"/>
    </source>
</evidence>
<dbReference type="InterPro" id="IPR027417">
    <property type="entry name" value="P-loop_NTPase"/>
</dbReference>
<accession>A0A0H3XH94</accession>
<name>A0A0H3XH94_9MOLU</name>
<evidence type="ECO:0000256" key="12">
    <source>
        <dbReference type="SAM" id="Coils"/>
    </source>
</evidence>
<sequence length="715" mass="82750">MNYISLYRKYRPNNFDKIIGQKEIKTALKNAIKNNTFSHAYLFSGPRGTGKTSIAKIFAKAINCLNLVEGNPCNTCEHCVEINRGSSVDIFEIDAASNNGVDEIREIKNNVQLLPTKMKYKVYIIDEVHMLTNSAFNALLKTLEEPPHHVIFILATTESHKVPATIISRCQKYNFKKISKVELESNIKKILENENVKFEIPAIQQIVLLSDGSARDSLSILEQVIMFSDGAITLENVNTIFATISKQKKLSLLKEIFEYQTNNVLLQAKEIYLSGADFELLTINMLDILKEIFEYQQTKNAVFLSILSEEEAQIFENKLVTKELLELIDLFTEMLVKMKMNKAQDMYFELILLKALAIFENNKKDFADLDLTLISDNKLADNQHSYIKNKSENININGINFDNKINAKPLGNIENSIEKDQHSNNISDKEDIKIKEEPKIHHDFVQPNIFSFDDEKDFEIGNNNVENNNIEIKIEGAFETSELSEQKNNESNEPINEHIIVKEEQQVTQIEALKKEHEEENTEESKQPENIDNLNKFKENVKINIDIYKFSNINYSMQQILNILVSAEKEQRERYEILFETLIKKKSKDIPLEKIISFYNVKFVAASDQGVIIVTNTKPEANWISHEMCDWEFRNKIFQKLDFDFVIIVLSETEWSDVKNDYAKLRQAKKLPMSSIIDVEEFYQDLLVKQIDNYEEHKEAIENGKEIFDNIKIIE</sequence>
<keyword evidence="5" id="KW-0479">Metal-binding</keyword>
<evidence type="ECO:0000256" key="6">
    <source>
        <dbReference type="ARBA" id="ARBA00022741"/>
    </source>
</evidence>
<keyword evidence="15" id="KW-1185">Reference proteome</keyword>
<gene>
    <name evidence="11 14" type="primary">dnaX</name>
    <name evidence="14" type="ORF">SERIO_v1c00070</name>
</gene>
<protein>
    <recommendedName>
        <fullName evidence="11">DNA polymerase III subunit gamma/tau</fullName>
        <ecNumber evidence="11">2.7.7.7</ecNumber>
    </recommendedName>
</protein>
<evidence type="ECO:0000256" key="4">
    <source>
        <dbReference type="ARBA" id="ARBA00022705"/>
    </source>
</evidence>
<dbReference type="Proteomes" id="UP000035661">
    <property type="component" value="Chromosome"/>
</dbReference>
<evidence type="ECO:0000256" key="11">
    <source>
        <dbReference type="RuleBase" id="RU364063"/>
    </source>
</evidence>
<evidence type="ECO:0000256" key="10">
    <source>
        <dbReference type="ARBA" id="ARBA00049244"/>
    </source>
</evidence>
<dbReference type="InterPro" id="IPR045085">
    <property type="entry name" value="HLD_clamp_pol_III_gamma_tau"/>
</dbReference>
<dbReference type="Gene3D" id="1.20.272.10">
    <property type="match status" value="1"/>
</dbReference>
<comment type="function">
    <text evidence="11">DNA polymerase III is a complex, multichain enzyme responsible for most of the replicative synthesis in bacteria. This DNA polymerase also exhibits 3' to 5' exonuclease activity.</text>
</comment>
<dbReference type="EC" id="2.7.7.7" evidence="11"/>
<keyword evidence="9 11" id="KW-0239">DNA-directed DNA polymerase</keyword>
<dbReference type="SUPFAM" id="SSF48019">
    <property type="entry name" value="post-AAA+ oligomerization domain-like"/>
    <property type="match status" value="1"/>
</dbReference>
<evidence type="ECO:0000259" key="13">
    <source>
        <dbReference type="SMART" id="SM00382"/>
    </source>
</evidence>
<dbReference type="GO" id="GO:0009360">
    <property type="term" value="C:DNA polymerase III complex"/>
    <property type="evidence" value="ECO:0007669"/>
    <property type="project" value="InterPro"/>
</dbReference>
<dbReference type="Pfam" id="PF12169">
    <property type="entry name" value="DNA_pol3_gamma3"/>
    <property type="match status" value="1"/>
</dbReference>
<dbReference type="PANTHER" id="PTHR11669">
    <property type="entry name" value="REPLICATION FACTOR C / DNA POLYMERASE III GAMMA-TAU SUBUNIT"/>
    <property type="match status" value="1"/>
</dbReference>
<evidence type="ECO:0000256" key="5">
    <source>
        <dbReference type="ARBA" id="ARBA00022723"/>
    </source>
</evidence>
<evidence type="ECO:0000256" key="2">
    <source>
        <dbReference type="ARBA" id="ARBA00022679"/>
    </source>
</evidence>
<dbReference type="InterPro" id="IPR012763">
    <property type="entry name" value="DNA_pol_III_sug/sutau_N"/>
</dbReference>
<dbReference type="KEGG" id="seri:SERIO_v1c00070"/>
<evidence type="ECO:0000256" key="8">
    <source>
        <dbReference type="ARBA" id="ARBA00022840"/>
    </source>
</evidence>
<dbReference type="Pfam" id="PF13177">
    <property type="entry name" value="DNA_pol3_delta2"/>
    <property type="match status" value="1"/>
</dbReference>
<feature type="domain" description="AAA+ ATPase" evidence="13">
    <location>
        <begin position="37"/>
        <end position="179"/>
    </location>
</feature>
<dbReference type="CDD" id="cd18137">
    <property type="entry name" value="HLD_clamp_pol_III_gamma_tau"/>
    <property type="match status" value="1"/>
</dbReference>
<dbReference type="InterPro" id="IPR003593">
    <property type="entry name" value="AAA+_ATPase"/>
</dbReference>
<dbReference type="EMBL" id="CP011856">
    <property type="protein sequence ID" value="AKM53615.1"/>
    <property type="molecule type" value="Genomic_DNA"/>
</dbReference>
<dbReference type="SMART" id="SM00382">
    <property type="entry name" value="AAA"/>
    <property type="match status" value="1"/>
</dbReference>
<evidence type="ECO:0000313" key="15">
    <source>
        <dbReference type="Proteomes" id="UP000035661"/>
    </source>
</evidence>
<keyword evidence="2 11" id="KW-0808">Transferase</keyword>
<keyword evidence="4 11" id="KW-0235">DNA replication</keyword>
<evidence type="ECO:0000256" key="3">
    <source>
        <dbReference type="ARBA" id="ARBA00022695"/>
    </source>
</evidence>
<keyword evidence="7" id="KW-0862">Zinc</keyword>
<dbReference type="RefSeq" id="WP_047790901.1">
    <property type="nucleotide sequence ID" value="NZ_CP011856.1"/>
</dbReference>
<feature type="coiled-coil region" evidence="12">
    <location>
        <begin position="500"/>
        <end position="527"/>
    </location>
</feature>
<dbReference type="SUPFAM" id="SSF52540">
    <property type="entry name" value="P-loop containing nucleoside triphosphate hydrolases"/>
    <property type="match status" value="1"/>
</dbReference>
<reference evidence="14 15" key="1">
    <citation type="journal article" date="2015" name="Genome Biol. Evol.">
        <title>Found and Lost: The Fates of Horizontally Acquired Genes in Arthropod-Symbiotic Spiroplasma.</title>
        <authorList>
            <person name="Lo W.S."/>
            <person name="Gasparich G.E."/>
            <person name="Kuo C.H."/>
        </authorList>
    </citation>
    <scope>NUCLEOTIDE SEQUENCE [LARGE SCALE GENOMIC DNA]</scope>
    <source>
        <strain evidence="15">TDA-040725-5</strain>
    </source>
</reference>
<dbReference type="PATRIC" id="fig|743698.3.peg.7"/>
<dbReference type="GO" id="GO:0005524">
    <property type="term" value="F:ATP binding"/>
    <property type="evidence" value="ECO:0007669"/>
    <property type="project" value="UniProtKB-KW"/>
</dbReference>
<keyword evidence="6 11" id="KW-0547">Nucleotide-binding</keyword>
<dbReference type="Pfam" id="PF22608">
    <property type="entry name" value="DNAX_ATPase_lid"/>
    <property type="match status" value="1"/>
</dbReference>
<dbReference type="InterPro" id="IPR008921">
    <property type="entry name" value="DNA_pol3_clamp-load_cplx_C"/>
</dbReference>
<keyword evidence="3 11" id="KW-0548">Nucleotidyltransferase</keyword>
<dbReference type="PRINTS" id="PR00300">
    <property type="entry name" value="CLPPROTEASEA"/>
</dbReference>
<dbReference type="GO" id="GO:0046872">
    <property type="term" value="F:metal ion binding"/>
    <property type="evidence" value="ECO:0007669"/>
    <property type="project" value="UniProtKB-KW"/>
</dbReference>
<dbReference type="STRING" id="315358.SERIO_v1c00070"/>
<dbReference type="CDD" id="cd00009">
    <property type="entry name" value="AAA"/>
    <property type="match status" value="1"/>
</dbReference>
<evidence type="ECO:0000256" key="1">
    <source>
        <dbReference type="ARBA" id="ARBA00006360"/>
    </source>
</evidence>
<dbReference type="NCBIfam" id="NF004046">
    <property type="entry name" value="PRK05563.1"/>
    <property type="match status" value="1"/>
</dbReference>
<dbReference type="Gene3D" id="1.10.8.60">
    <property type="match status" value="1"/>
</dbReference>
<dbReference type="GO" id="GO:0003887">
    <property type="term" value="F:DNA-directed DNA polymerase activity"/>
    <property type="evidence" value="ECO:0007669"/>
    <property type="project" value="UniProtKB-KW"/>
</dbReference>
<evidence type="ECO:0000256" key="7">
    <source>
        <dbReference type="ARBA" id="ARBA00022833"/>
    </source>
</evidence>
<dbReference type="Gene3D" id="3.40.50.300">
    <property type="entry name" value="P-loop containing nucleotide triphosphate hydrolases"/>
    <property type="match status" value="1"/>
</dbReference>
<dbReference type="InterPro" id="IPR001270">
    <property type="entry name" value="ClpA/B"/>
</dbReference>
<comment type="catalytic activity">
    <reaction evidence="10 11">
        <text>DNA(n) + a 2'-deoxyribonucleoside 5'-triphosphate = DNA(n+1) + diphosphate</text>
        <dbReference type="Rhea" id="RHEA:22508"/>
        <dbReference type="Rhea" id="RHEA-COMP:17339"/>
        <dbReference type="Rhea" id="RHEA-COMP:17340"/>
        <dbReference type="ChEBI" id="CHEBI:33019"/>
        <dbReference type="ChEBI" id="CHEBI:61560"/>
        <dbReference type="ChEBI" id="CHEBI:173112"/>
        <dbReference type="EC" id="2.7.7.7"/>
    </reaction>
</comment>
<dbReference type="FunFam" id="3.40.50.300:FF:000014">
    <property type="entry name" value="DNA polymerase III subunit gamma/tau"/>
    <property type="match status" value="1"/>
</dbReference>
<dbReference type="AlphaFoldDB" id="A0A0H3XH94"/>
<dbReference type="NCBIfam" id="TIGR02397">
    <property type="entry name" value="dnaX_nterm"/>
    <property type="match status" value="1"/>
</dbReference>
<proteinExistence type="inferred from homology"/>
<dbReference type="InterPro" id="IPR022754">
    <property type="entry name" value="DNA_pol_III_gamma-3"/>
</dbReference>
<dbReference type="PANTHER" id="PTHR11669:SF0">
    <property type="entry name" value="PROTEIN STICHEL-LIKE 2"/>
    <property type="match status" value="1"/>
</dbReference>
<evidence type="ECO:0000313" key="14">
    <source>
        <dbReference type="EMBL" id="AKM53615.1"/>
    </source>
</evidence>